<dbReference type="EMBL" id="PJAI02000006">
    <property type="protein sequence ID" value="TYK66009.1"/>
    <property type="molecule type" value="Genomic_DNA"/>
</dbReference>
<evidence type="ECO:0000313" key="6">
    <source>
        <dbReference type="Proteomes" id="UP000815846"/>
    </source>
</evidence>
<accession>A0ABY3MY37</accession>
<dbReference type="Pfam" id="PF05277">
    <property type="entry name" value="DUF726"/>
    <property type="match status" value="1"/>
</dbReference>
<gene>
    <name evidence="5" type="ORF">CWS31_006975</name>
</gene>
<comment type="subcellular location">
    <subcellularLocation>
        <location evidence="1">Membrane</location>
        <topology evidence="1">Multi-pass membrane protein</topology>
    </subcellularLocation>
</comment>
<organism evidence="5 6">
    <name type="scientific">Colwellia echini</name>
    <dbReference type="NCBI Taxonomy" id="1982103"/>
    <lineage>
        <taxon>Bacteria</taxon>
        <taxon>Pseudomonadati</taxon>
        <taxon>Pseudomonadota</taxon>
        <taxon>Gammaproteobacteria</taxon>
        <taxon>Alteromonadales</taxon>
        <taxon>Colwelliaceae</taxon>
        <taxon>Colwellia</taxon>
    </lineage>
</organism>
<dbReference type="Gene3D" id="3.40.50.1820">
    <property type="entry name" value="alpha/beta hydrolase"/>
    <property type="match status" value="1"/>
</dbReference>
<dbReference type="InterPro" id="IPR029058">
    <property type="entry name" value="AB_hydrolase_fold"/>
</dbReference>
<evidence type="ECO:0000256" key="2">
    <source>
        <dbReference type="ARBA" id="ARBA00022692"/>
    </source>
</evidence>
<keyword evidence="3" id="KW-1133">Transmembrane helix</keyword>
<dbReference type="InterPro" id="IPR007941">
    <property type="entry name" value="DUF726"/>
</dbReference>
<keyword evidence="2" id="KW-0812">Transmembrane</keyword>
<name>A0ABY3MY37_9GAMM</name>
<evidence type="ECO:0000256" key="4">
    <source>
        <dbReference type="ARBA" id="ARBA00023136"/>
    </source>
</evidence>
<keyword evidence="6" id="KW-1185">Reference proteome</keyword>
<dbReference type="Proteomes" id="UP000815846">
    <property type="component" value="Unassembled WGS sequence"/>
</dbReference>
<evidence type="ECO:0000256" key="1">
    <source>
        <dbReference type="ARBA" id="ARBA00004141"/>
    </source>
</evidence>
<evidence type="ECO:0000256" key="3">
    <source>
        <dbReference type="ARBA" id="ARBA00022989"/>
    </source>
</evidence>
<evidence type="ECO:0000313" key="5">
    <source>
        <dbReference type="EMBL" id="TYK66009.1"/>
    </source>
</evidence>
<dbReference type="PANTHER" id="PTHR17920:SF3">
    <property type="entry name" value="TRANSMEMBRANE AND COILED-COIL DOMAIN-CONTAINING PROTEIN 4"/>
    <property type="match status" value="1"/>
</dbReference>
<protein>
    <submittedName>
        <fullName evidence="5">DUF726 domain-containing protein</fullName>
    </submittedName>
</protein>
<reference evidence="5 6" key="1">
    <citation type="submission" date="2019-08" db="EMBL/GenBank/DDBJ databases">
        <title>Microbe sample from Colwellia echini.</title>
        <authorList>
            <person name="Christiansen L."/>
            <person name="Pathiraja D."/>
            <person name="Schultz-Johansen M."/>
            <person name="Choi I.-G."/>
            <person name="Stougaard P."/>
        </authorList>
    </citation>
    <scope>NUCLEOTIDE SEQUENCE [LARGE SCALE GENOMIC DNA]</scope>
    <source>
        <strain evidence="5 6">A3</strain>
    </source>
</reference>
<dbReference type="PANTHER" id="PTHR17920">
    <property type="entry name" value="TRANSMEMBRANE AND COILED-COIL DOMAIN-CONTAINING PROTEIN 4 TMCO4"/>
    <property type="match status" value="1"/>
</dbReference>
<sequence length="505" mass="53852">MKIMSETIKKIKLDTTSYCSWCFEKTEHTLVVQNFFKRNIYQCSGCKNSTVECRYCSHMSKSTPSEETLKTIKKARRMDDKEGKILGIIGKATSAFAKIDQSWNNELCAEHDGSIASFKSLTLSINDISEYETLFVREQKNLLKPAKHVAYAGAGIASATAIIGTGGGAGAVAAAIGNLGVLGAAGTGATISGLSGAALTSASLAAIGGSVAAGTVLITASGGALGGVLGGVLANKFHGDDPSFCIKKLRDVKESEDKTIFINGFTQKNETDFHDWQVEQLFFGLKHSIYGVTWDAKSNASLGATFAGGVSKQSAKAAFMALGKKGGVKAATKLGAAGTILFVSDLISNPWHSAMLRASQAGAQLAESISRTSGQKFNLVGHSLGCRVIYYALAALGSKKHKYVHDVILLGGAVGKDDEKGWMDAISSIDGKLYNCYSKQDMVLNRMYKIANANLSAPIGYYPIPFNIEKIVNIDCSDFVDSHMSWKSNYADILKLVYPDVRDNT</sequence>
<proteinExistence type="predicted"/>
<comment type="caution">
    <text evidence="5">The sequence shown here is derived from an EMBL/GenBank/DDBJ whole genome shotgun (WGS) entry which is preliminary data.</text>
</comment>
<dbReference type="SUPFAM" id="SSF53474">
    <property type="entry name" value="alpha/beta-Hydrolases"/>
    <property type="match status" value="1"/>
</dbReference>
<keyword evidence="4" id="KW-0472">Membrane</keyword>